<dbReference type="GO" id="GO:0032259">
    <property type="term" value="P:methylation"/>
    <property type="evidence" value="ECO:0007669"/>
    <property type="project" value="UniProtKB-KW"/>
</dbReference>
<dbReference type="InterPro" id="IPR025931">
    <property type="entry name" value="TaqI_C"/>
</dbReference>
<evidence type="ECO:0000256" key="2">
    <source>
        <dbReference type="ARBA" id="ARBA00011900"/>
    </source>
</evidence>
<comment type="similarity">
    <text evidence="1">Belongs to the N(4)/N(6)-methyltransferase family.</text>
</comment>
<evidence type="ECO:0000313" key="12">
    <source>
        <dbReference type="Proteomes" id="UP000554766"/>
    </source>
</evidence>
<keyword evidence="12" id="KW-1185">Reference proteome</keyword>
<dbReference type="GO" id="GO:0009007">
    <property type="term" value="F:site-specific DNA-methyltransferase (adenine-specific) activity"/>
    <property type="evidence" value="ECO:0007669"/>
    <property type="project" value="UniProtKB-EC"/>
</dbReference>
<dbReference type="CDD" id="cd02440">
    <property type="entry name" value="AdoMet_MTases"/>
    <property type="match status" value="1"/>
</dbReference>
<evidence type="ECO:0000256" key="6">
    <source>
        <dbReference type="ARBA" id="ARBA00022747"/>
    </source>
</evidence>
<dbReference type="PANTHER" id="PTHR33841:SF5">
    <property type="entry name" value="DNA METHYLASE (MODIFICATION METHYLASE) (METHYLTRANSFERASE)-RELATED"/>
    <property type="match status" value="1"/>
</dbReference>
<feature type="domain" description="TaqI-like C-terminal specificity" evidence="10">
    <location>
        <begin position="351"/>
        <end position="452"/>
    </location>
</feature>
<dbReference type="PRINTS" id="PR00507">
    <property type="entry name" value="N12N6MTFRASE"/>
</dbReference>
<gene>
    <name evidence="11" type="ORF">HC235_04415</name>
</gene>
<dbReference type="InterPro" id="IPR050953">
    <property type="entry name" value="N4_N6_ade-DNA_methylase"/>
</dbReference>
<sequence length="466" mass="51989">MGRRGLVADRGRVATPPDLAFYMVEKLFRGAPPGGGSRVLDAGCGLGVFIDAVLRWCRGRCAELPEVVGVEVDPALAEAARRRFAGERVRIVRGDFLLMSAGELGGLFDYVIGNPPYVSYEYIDPPKRELYKRLFTTAVGRFDLYMLFFEKALSLLKPGGRLVFVTPEKYLYVLSAVALRRLLASYRVEEVELIREDAFGGVLAYPAVTVVVKEAPSLTTIRLRDGRAARVALPRDGSPWLSAIATAKLRTPYSLGDLVLRISPGVATGRDDVFVIPKRALSKELEPFAYPTVGGRELSAFAPGSVVDYDKLAHVILIPYDRGGRLLDEGEAKPLLDYLSRWRRVLESRYAVRAEGKRWYAFHEDPPMGDLLRPKILWRDIAKEPAFYIDAKGLLIPKHTVYYLVPKDPGMLPRLAEYLNSAEAKRWLMEHCQRAANGYLRLQTHVLRQLPVPPEVVGEGHGLGRV</sequence>
<comment type="catalytic activity">
    <reaction evidence="8">
        <text>a 2'-deoxyadenosine in DNA + S-adenosyl-L-methionine = an N(6)-methyl-2'-deoxyadenosine in DNA + S-adenosyl-L-homocysteine + H(+)</text>
        <dbReference type="Rhea" id="RHEA:15197"/>
        <dbReference type="Rhea" id="RHEA-COMP:12418"/>
        <dbReference type="Rhea" id="RHEA-COMP:12419"/>
        <dbReference type="ChEBI" id="CHEBI:15378"/>
        <dbReference type="ChEBI" id="CHEBI:57856"/>
        <dbReference type="ChEBI" id="CHEBI:59789"/>
        <dbReference type="ChEBI" id="CHEBI:90615"/>
        <dbReference type="ChEBI" id="CHEBI:90616"/>
        <dbReference type="EC" id="2.1.1.72"/>
    </reaction>
</comment>
<dbReference type="Pfam" id="PF12950">
    <property type="entry name" value="TaqI_C"/>
    <property type="match status" value="1"/>
</dbReference>
<accession>A0A7L4P9B5</accession>
<evidence type="ECO:0000256" key="8">
    <source>
        <dbReference type="ARBA" id="ARBA00047942"/>
    </source>
</evidence>
<keyword evidence="6" id="KW-0680">Restriction system</keyword>
<evidence type="ECO:0000256" key="1">
    <source>
        <dbReference type="ARBA" id="ARBA00006594"/>
    </source>
</evidence>
<name>A0A7L4P9B5_9CREN</name>
<evidence type="ECO:0000256" key="7">
    <source>
        <dbReference type="ARBA" id="ARBA00023125"/>
    </source>
</evidence>
<comment type="caution">
    <text evidence="11">The sequence shown here is derived from an EMBL/GenBank/DDBJ whole genome shotgun (WGS) entry which is preliminary data.</text>
</comment>
<keyword evidence="3 11" id="KW-0489">Methyltransferase</keyword>
<keyword evidence="5" id="KW-0949">S-adenosyl-L-methionine</keyword>
<dbReference type="InterPro" id="IPR011639">
    <property type="entry name" value="MethylTrfase_TaqI-like_dom"/>
</dbReference>
<organism evidence="11 12">
    <name type="scientific">Pyrobaculum arsenaticum</name>
    <dbReference type="NCBI Taxonomy" id="121277"/>
    <lineage>
        <taxon>Archaea</taxon>
        <taxon>Thermoproteota</taxon>
        <taxon>Thermoprotei</taxon>
        <taxon>Thermoproteales</taxon>
        <taxon>Thermoproteaceae</taxon>
        <taxon>Pyrobaculum</taxon>
    </lineage>
</organism>
<keyword evidence="4 11" id="KW-0808">Transferase</keyword>
<dbReference type="PANTHER" id="PTHR33841">
    <property type="entry name" value="DNA METHYLTRANSFERASE YEEA-RELATED"/>
    <property type="match status" value="1"/>
</dbReference>
<evidence type="ECO:0000259" key="10">
    <source>
        <dbReference type="Pfam" id="PF12950"/>
    </source>
</evidence>
<dbReference type="InterPro" id="IPR002052">
    <property type="entry name" value="DNA_methylase_N6_adenine_CS"/>
</dbReference>
<dbReference type="Proteomes" id="UP000554766">
    <property type="component" value="Unassembled WGS sequence"/>
</dbReference>
<dbReference type="GO" id="GO:0009307">
    <property type="term" value="P:DNA restriction-modification system"/>
    <property type="evidence" value="ECO:0007669"/>
    <property type="project" value="UniProtKB-KW"/>
</dbReference>
<evidence type="ECO:0000256" key="5">
    <source>
        <dbReference type="ARBA" id="ARBA00022691"/>
    </source>
</evidence>
<dbReference type="Pfam" id="PF07669">
    <property type="entry name" value="Eco57I"/>
    <property type="match status" value="1"/>
</dbReference>
<evidence type="ECO:0000313" key="11">
    <source>
        <dbReference type="EMBL" id="NYR15204.1"/>
    </source>
</evidence>
<dbReference type="EMBL" id="JAAVJF010000002">
    <property type="protein sequence ID" value="NYR15204.1"/>
    <property type="molecule type" value="Genomic_DNA"/>
</dbReference>
<protein>
    <recommendedName>
        <fullName evidence="2">site-specific DNA-methyltransferase (adenine-specific)</fullName>
        <ecNumber evidence="2">2.1.1.72</ecNumber>
    </recommendedName>
</protein>
<dbReference type="AlphaFoldDB" id="A0A7L4P9B5"/>
<dbReference type="EC" id="2.1.1.72" evidence="2"/>
<evidence type="ECO:0000259" key="9">
    <source>
        <dbReference type="Pfam" id="PF07669"/>
    </source>
</evidence>
<reference evidence="11 12" key="1">
    <citation type="journal article" date="2020" name="Nat. Commun.">
        <title>The structures of two archaeal type IV pili illuminate evolutionary relationships.</title>
        <authorList>
            <person name="Wang F."/>
            <person name="Baquero D.P."/>
            <person name="Su Z."/>
            <person name="Beltran L.C."/>
            <person name="Prangishvili D."/>
            <person name="Krupovic M."/>
            <person name="Egelman E.H."/>
        </authorList>
    </citation>
    <scope>NUCLEOTIDE SEQUENCE [LARGE SCALE GENOMIC DNA]</scope>
    <source>
        <strain evidence="11 12">2GA</strain>
    </source>
</reference>
<dbReference type="RefSeq" id="WP_179790429.1">
    <property type="nucleotide sequence ID" value="NZ_JAAVJF010000002.1"/>
</dbReference>
<dbReference type="PROSITE" id="PS00092">
    <property type="entry name" value="N6_MTASE"/>
    <property type="match status" value="1"/>
</dbReference>
<dbReference type="SUPFAM" id="SSF53335">
    <property type="entry name" value="S-adenosyl-L-methionine-dependent methyltransferases"/>
    <property type="match status" value="1"/>
</dbReference>
<dbReference type="Gene3D" id="3.40.50.150">
    <property type="entry name" value="Vaccinia Virus protein VP39"/>
    <property type="match status" value="1"/>
</dbReference>
<proteinExistence type="inferred from homology"/>
<evidence type="ECO:0000256" key="3">
    <source>
        <dbReference type="ARBA" id="ARBA00022603"/>
    </source>
</evidence>
<dbReference type="InterPro" id="IPR029063">
    <property type="entry name" value="SAM-dependent_MTases_sf"/>
</dbReference>
<feature type="domain" description="Type II methyltransferase M.TaqI-like" evidence="9">
    <location>
        <begin position="106"/>
        <end position="190"/>
    </location>
</feature>
<evidence type="ECO:0000256" key="4">
    <source>
        <dbReference type="ARBA" id="ARBA00022679"/>
    </source>
</evidence>
<dbReference type="GO" id="GO:0003677">
    <property type="term" value="F:DNA binding"/>
    <property type="evidence" value="ECO:0007669"/>
    <property type="project" value="UniProtKB-KW"/>
</dbReference>
<keyword evidence="7" id="KW-0238">DNA-binding</keyword>